<feature type="compositionally biased region" description="Polar residues" evidence="1">
    <location>
        <begin position="49"/>
        <end position="60"/>
    </location>
</feature>
<evidence type="ECO:0000313" key="2">
    <source>
        <dbReference type="EMBL" id="GAV02842.1"/>
    </source>
</evidence>
<protein>
    <submittedName>
        <fullName evidence="2">Uncharacterized protein</fullName>
    </submittedName>
</protein>
<organism evidence="2 3">
    <name type="scientific">Ramazzottius varieornatus</name>
    <name type="common">Water bear</name>
    <name type="synonym">Tardigrade</name>
    <dbReference type="NCBI Taxonomy" id="947166"/>
    <lineage>
        <taxon>Eukaryota</taxon>
        <taxon>Metazoa</taxon>
        <taxon>Ecdysozoa</taxon>
        <taxon>Tardigrada</taxon>
        <taxon>Eutardigrada</taxon>
        <taxon>Parachela</taxon>
        <taxon>Hypsibioidea</taxon>
        <taxon>Ramazzottiidae</taxon>
        <taxon>Ramazzottius</taxon>
    </lineage>
</organism>
<dbReference type="EMBL" id="BDGG01000008">
    <property type="protein sequence ID" value="GAV02842.1"/>
    <property type="molecule type" value="Genomic_DNA"/>
</dbReference>
<comment type="caution">
    <text evidence="2">The sequence shown here is derived from an EMBL/GenBank/DDBJ whole genome shotgun (WGS) entry which is preliminary data.</text>
</comment>
<sequence>MDKQAKGKRKSETLKKGKKPPKGNSGSQTVVDLADSPDDPLPSPSVSATSEPSDAVTGTPNAGDIMAIEITQKSRDNRDNFNC</sequence>
<dbReference type="AlphaFoldDB" id="A0A1D1VMK2"/>
<name>A0A1D1VMK2_RAMVA</name>
<reference evidence="2 3" key="1">
    <citation type="journal article" date="2016" name="Nat. Commun.">
        <title>Extremotolerant tardigrade genome and improved radiotolerance of human cultured cells by tardigrade-unique protein.</title>
        <authorList>
            <person name="Hashimoto T."/>
            <person name="Horikawa D.D."/>
            <person name="Saito Y."/>
            <person name="Kuwahara H."/>
            <person name="Kozuka-Hata H."/>
            <person name="Shin-I T."/>
            <person name="Minakuchi Y."/>
            <person name="Ohishi K."/>
            <person name="Motoyama A."/>
            <person name="Aizu T."/>
            <person name="Enomoto A."/>
            <person name="Kondo K."/>
            <person name="Tanaka S."/>
            <person name="Hara Y."/>
            <person name="Koshikawa S."/>
            <person name="Sagara H."/>
            <person name="Miura T."/>
            <person name="Yokobori S."/>
            <person name="Miyagawa K."/>
            <person name="Suzuki Y."/>
            <person name="Kubo T."/>
            <person name="Oyama M."/>
            <person name="Kohara Y."/>
            <person name="Fujiyama A."/>
            <person name="Arakawa K."/>
            <person name="Katayama T."/>
            <person name="Toyoda A."/>
            <person name="Kunieda T."/>
        </authorList>
    </citation>
    <scope>NUCLEOTIDE SEQUENCE [LARGE SCALE GENOMIC DNA]</scope>
    <source>
        <strain evidence="2 3">YOKOZUNA-1</strain>
    </source>
</reference>
<feature type="region of interest" description="Disordered" evidence="1">
    <location>
        <begin position="1"/>
        <end position="63"/>
    </location>
</feature>
<evidence type="ECO:0000256" key="1">
    <source>
        <dbReference type="SAM" id="MobiDB-lite"/>
    </source>
</evidence>
<gene>
    <name evidence="2" type="primary">RvY_13357-1</name>
    <name evidence="2" type="synonym">RvY_13357.1</name>
    <name evidence="2" type="ORF">RvY_13357</name>
</gene>
<keyword evidence="3" id="KW-1185">Reference proteome</keyword>
<proteinExistence type="predicted"/>
<dbReference type="Proteomes" id="UP000186922">
    <property type="component" value="Unassembled WGS sequence"/>
</dbReference>
<evidence type="ECO:0000313" key="3">
    <source>
        <dbReference type="Proteomes" id="UP000186922"/>
    </source>
</evidence>
<feature type="compositionally biased region" description="Basic and acidic residues" evidence="1">
    <location>
        <begin position="1"/>
        <end position="15"/>
    </location>
</feature>
<accession>A0A1D1VMK2</accession>